<organism evidence="2 3">
    <name type="scientific">Gulosibacter chungangensis</name>
    <dbReference type="NCBI Taxonomy" id="979746"/>
    <lineage>
        <taxon>Bacteria</taxon>
        <taxon>Bacillati</taxon>
        <taxon>Actinomycetota</taxon>
        <taxon>Actinomycetes</taxon>
        <taxon>Micrococcales</taxon>
        <taxon>Microbacteriaceae</taxon>
        <taxon>Gulosibacter</taxon>
    </lineage>
</organism>
<keyword evidence="3" id="KW-1185">Reference proteome</keyword>
<dbReference type="InterPro" id="IPR029039">
    <property type="entry name" value="Flavoprotein-like_sf"/>
</dbReference>
<feature type="domain" description="Flavodoxin" evidence="1">
    <location>
        <begin position="4"/>
        <end position="134"/>
    </location>
</feature>
<dbReference type="RefSeq" id="WP_158052586.1">
    <property type="nucleotide sequence ID" value="NZ_WBKB01000006.1"/>
</dbReference>
<accession>A0A7J5B940</accession>
<evidence type="ECO:0000313" key="3">
    <source>
        <dbReference type="Proteomes" id="UP000433493"/>
    </source>
</evidence>
<dbReference type="Pfam" id="PF12724">
    <property type="entry name" value="Flavodoxin_5"/>
    <property type="match status" value="1"/>
</dbReference>
<sequence length="174" mass="19288">MSVLVAYTSKTGFTKTYAEWIAADLGATLVTTDELTPELIAEHDVIVHGGGNRAGNLGGLSKFLKLWDELRGKQVVLWYTGASPENPEANARQWEKVLTPEQCDAAKLFYLRGGFDMGILRGKDKLMMSGMRSALKLKPNLSPSEQGMLKMFDNPIRDLDREAVNPLVEYVRAL</sequence>
<dbReference type="EMBL" id="WBKB01000006">
    <property type="protein sequence ID" value="KAB1642131.1"/>
    <property type="molecule type" value="Genomic_DNA"/>
</dbReference>
<gene>
    <name evidence="2" type="ORF">F8O05_09890</name>
</gene>
<dbReference type="InterPro" id="IPR026816">
    <property type="entry name" value="Flavodoxin_dom"/>
</dbReference>
<evidence type="ECO:0000313" key="2">
    <source>
        <dbReference type="EMBL" id="KAB1642131.1"/>
    </source>
</evidence>
<dbReference type="SUPFAM" id="SSF52218">
    <property type="entry name" value="Flavoproteins"/>
    <property type="match status" value="1"/>
</dbReference>
<protein>
    <recommendedName>
        <fullName evidence="1">Flavodoxin domain-containing protein</fullName>
    </recommendedName>
</protein>
<evidence type="ECO:0000259" key="1">
    <source>
        <dbReference type="Pfam" id="PF12724"/>
    </source>
</evidence>
<dbReference type="AlphaFoldDB" id="A0A7J5B940"/>
<dbReference type="Proteomes" id="UP000433493">
    <property type="component" value="Unassembled WGS sequence"/>
</dbReference>
<proteinExistence type="predicted"/>
<reference evidence="2 3" key="1">
    <citation type="submission" date="2019-09" db="EMBL/GenBank/DDBJ databases">
        <title>Phylogeny of genus Pseudoclavibacter and closely related genus.</title>
        <authorList>
            <person name="Li Y."/>
        </authorList>
    </citation>
    <scope>NUCLEOTIDE SEQUENCE [LARGE SCALE GENOMIC DNA]</scope>
    <source>
        <strain evidence="2 3">KCTC 13959</strain>
    </source>
</reference>
<name>A0A7J5B940_9MICO</name>
<dbReference type="OrthoDB" id="3253043at2"/>
<comment type="caution">
    <text evidence="2">The sequence shown here is derived from an EMBL/GenBank/DDBJ whole genome shotgun (WGS) entry which is preliminary data.</text>
</comment>
<dbReference type="Gene3D" id="3.40.50.360">
    <property type="match status" value="1"/>
</dbReference>